<dbReference type="AlphaFoldDB" id="A0A5B9Y6J7"/>
<keyword evidence="1" id="KW-0812">Transmembrane</keyword>
<reference evidence="2 3" key="1">
    <citation type="submission" date="2019-08" db="EMBL/GenBank/DDBJ databases">
        <title>Complete genome sequence of Spiroplasma chinense CCH (DSM 19755).</title>
        <authorList>
            <person name="Shen H.-Y."/>
            <person name="Lin Y.-C."/>
            <person name="Chou L."/>
            <person name="Kuo C.-H."/>
        </authorList>
    </citation>
    <scope>NUCLEOTIDE SEQUENCE [LARGE SCALE GENOMIC DNA]</scope>
    <source>
        <strain evidence="2 3">CCH</strain>
    </source>
</reference>
<feature type="transmembrane region" description="Helical" evidence="1">
    <location>
        <begin position="63"/>
        <end position="84"/>
    </location>
</feature>
<keyword evidence="1" id="KW-0472">Membrane</keyword>
<gene>
    <name evidence="2" type="ORF">SCHIN_v1c06900</name>
</gene>
<sequence length="191" mass="22438">MINLLNILIITSISFTGNDFLLYFCALALTTFILILNLKILFLNSWKIDEKYYKLDKQKLKTLLIFTFIFLLNQGFLVLLTTNINSNVLLIPNSLAFSFIIICLIIIAIFYLTINSILSSIKTFKDIYLSNKFRNNRVNIYLIFLIIELTLKNLFLANHKNHNLSFKLNILKFNKFCIEKNMELNKLNFFL</sequence>
<dbReference type="KEGG" id="schi:SCHIN_v1c06900"/>
<feature type="transmembrane region" description="Helical" evidence="1">
    <location>
        <begin position="138"/>
        <end position="157"/>
    </location>
</feature>
<accession>A0A5B9Y6J7</accession>
<evidence type="ECO:0000313" key="2">
    <source>
        <dbReference type="EMBL" id="QEH61887.1"/>
    </source>
</evidence>
<keyword evidence="3" id="KW-1185">Reference proteome</keyword>
<keyword evidence="1" id="KW-1133">Transmembrane helix</keyword>
<evidence type="ECO:0000313" key="3">
    <source>
        <dbReference type="Proteomes" id="UP000323144"/>
    </source>
</evidence>
<organism evidence="2 3">
    <name type="scientific">Spiroplasma chinense</name>
    <dbReference type="NCBI Taxonomy" id="216932"/>
    <lineage>
        <taxon>Bacteria</taxon>
        <taxon>Bacillati</taxon>
        <taxon>Mycoplasmatota</taxon>
        <taxon>Mollicutes</taxon>
        <taxon>Entomoplasmatales</taxon>
        <taxon>Spiroplasmataceae</taxon>
        <taxon>Spiroplasma</taxon>
    </lineage>
</organism>
<feature type="transmembrane region" description="Helical" evidence="1">
    <location>
        <begin position="20"/>
        <end position="42"/>
    </location>
</feature>
<evidence type="ECO:0000256" key="1">
    <source>
        <dbReference type="SAM" id="Phobius"/>
    </source>
</evidence>
<dbReference type="EMBL" id="CP043026">
    <property type="protein sequence ID" value="QEH61887.1"/>
    <property type="molecule type" value="Genomic_DNA"/>
</dbReference>
<feature type="transmembrane region" description="Helical" evidence="1">
    <location>
        <begin position="96"/>
        <end position="118"/>
    </location>
</feature>
<proteinExistence type="predicted"/>
<dbReference type="Proteomes" id="UP000323144">
    <property type="component" value="Chromosome"/>
</dbReference>
<protein>
    <submittedName>
        <fullName evidence="2">Uncharacterized protein</fullName>
    </submittedName>
</protein>
<name>A0A5B9Y6J7_9MOLU</name>